<sequence length="166" mass="18623">MIVVEGQGITGPHRTSEVLRGLDLKTHTLRLVSESRQGPNGLMLPVCKIFNRAEEATKKANEAAARAEKEKQKSKQKYKIVEINWAIADNDLALKSKRMKEFLESGHKVEVVLRGKRHGRKATQEEATDVLKKVKEVWAEVPGAREARAPDGDVGRVMRLYVEKQG</sequence>
<dbReference type="SUPFAM" id="SSF55200">
    <property type="entry name" value="Translation initiation factor IF3, C-terminal domain"/>
    <property type="match status" value="1"/>
</dbReference>
<dbReference type="STRING" id="41688.A0A2N3N4B5"/>
<reference evidence="10 11" key="1">
    <citation type="journal article" date="2017" name="G3 (Bethesda)">
        <title>First Draft Genome Sequence of the Pathogenic Fungus Lomentospora prolificans (Formerly Scedosporium prolificans).</title>
        <authorList>
            <person name="Luo R."/>
            <person name="Zimin A."/>
            <person name="Workman R."/>
            <person name="Fan Y."/>
            <person name="Pertea G."/>
            <person name="Grossman N."/>
            <person name="Wear M.P."/>
            <person name="Jia B."/>
            <person name="Miller H."/>
            <person name="Casadevall A."/>
            <person name="Timp W."/>
            <person name="Zhang S.X."/>
            <person name="Salzberg S.L."/>
        </authorList>
    </citation>
    <scope>NUCLEOTIDE SEQUENCE [LARGE SCALE GENOMIC DNA]</scope>
    <source>
        <strain evidence="10 11">JHH-5317</strain>
    </source>
</reference>
<proteinExistence type="inferred from homology"/>
<dbReference type="GO" id="GO:0003743">
    <property type="term" value="F:translation initiation factor activity"/>
    <property type="evidence" value="ECO:0007669"/>
    <property type="project" value="UniProtKB-KW"/>
</dbReference>
<evidence type="ECO:0000256" key="6">
    <source>
        <dbReference type="ARBA" id="ARBA00022917"/>
    </source>
</evidence>
<keyword evidence="6" id="KW-0648">Protein biosynthesis</keyword>
<evidence type="ECO:0000256" key="1">
    <source>
        <dbReference type="ARBA" id="ARBA00004173"/>
    </source>
</evidence>
<dbReference type="VEuPathDB" id="FungiDB:jhhlp_005868"/>
<keyword evidence="5" id="KW-0396">Initiation factor</keyword>
<comment type="similarity">
    <text evidence="2">Belongs to the IF-3 family.</text>
</comment>
<dbReference type="Gene3D" id="3.30.110.10">
    <property type="entry name" value="Translation initiation factor 3 (IF-3), C-terminal domain"/>
    <property type="match status" value="1"/>
</dbReference>
<keyword evidence="11" id="KW-1185">Reference proteome</keyword>
<dbReference type="PANTHER" id="PTHR10938">
    <property type="entry name" value="TRANSLATION INITIATION FACTOR IF-3"/>
    <property type="match status" value="1"/>
</dbReference>
<name>A0A2N3N4B5_9PEZI</name>
<evidence type="ECO:0000256" key="2">
    <source>
        <dbReference type="ARBA" id="ARBA00005439"/>
    </source>
</evidence>
<protein>
    <recommendedName>
        <fullName evidence="4">Altered inheritance of mitochondria protein 23, mitochondrial</fullName>
    </recommendedName>
</protein>
<dbReference type="Proteomes" id="UP000233524">
    <property type="component" value="Unassembled WGS sequence"/>
</dbReference>
<dbReference type="PANTHER" id="PTHR10938:SF0">
    <property type="entry name" value="TRANSLATION INITIATION FACTOR IF-3, MITOCHONDRIAL"/>
    <property type="match status" value="1"/>
</dbReference>
<gene>
    <name evidence="10" type="ORF">jhhlp_005868</name>
</gene>
<evidence type="ECO:0000256" key="7">
    <source>
        <dbReference type="ARBA" id="ARBA00022946"/>
    </source>
</evidence>
<evidence type="ECO:0000313" key="11">
    <source>
        <dbReference type="Proteomes" id="UP000233524"/>
    </source>
</evidence>
<feature type="coiled-coil region" evidence="9">
    <location>
        <begin position="50"/>
        <end position="84"/>
    </location>
</feature>
<evidence type="ECO:0000256" key="9">
    <source>
        <dbReference type="SAM" id="Coils"/>
    </source>
</evidence>
<keyword evidence="8" id="KW-0496">Mitochondrion</keyword>
<evidence type="ECO:0000256" key="5">
    <source>
        <dbReference type="ARBA" id="ARBA00022540"/>
    </source>
</evidence>
<dbReference type="EMBL" id="NLAX01000701">
    <property type="protein sequence ID" value="PKS07266.1"/>
    <property type="molecule type" value="Genomic_DNA"/>
</dbReference>
<evidence type="ECO:0000313" key="10">
    <source>
        <dbReference type="EMBL" id="PKS07266.1"/>
    </source>
</evidence>
<comment type="subcellular location">
    <subcellularLocation>
        <location evidence="1">Mitochondrion</location>
    </subcellularLocation>
</comment>
<evidence type="ECO:0000256" key="3">
    <source>
        <dbReference type="ARBA" id="ARBA00008476"/>
    </source>
</evidence>
<dbReference type="GO" id="GO:0043022">
    <property type="term" value="F:ribosome binding"/>
    <property type="evidence" value="ECO:0007669"/>
    <property type="project" value="TreeGrafter"/>
</dbReference>
<dbReference type="Pfam" id="PF14877">
    <property type="entry name" value="mIF3"/>
    <property type="match status" value="1"/>
</dbReference>
<dbReference type="GO" id="GO:0032790">
    <property type="term" value="P:ribosome disassembly"/>
    <property type="evidence" value="ECO:0007669"/>
    <property type="project" value="TreeGrafter"/>
</dbReference>
<keyword evidence="9" id="KW-0175">Coiled coil</keyword>
<dbReference type="InterPro" id="IPR001288">
    <property type="entry name" value="Translation_initiation_fac_3"/>
</dbReference>
<dbReference type="InterPro" id="IPR029427">
    <property type="entry name" value="AIM23"/>
</dbReference>
<organism evidence="10 11">
    <name type="scientific">Lomentospora prolificans</name>
    <dbReference type="NCBI Taxonomy" id="41688"/>
    <lineage>
        <taxon>Eukaryota</taxon>
        <taxon>Fungi</taxon>
        <taxon>Dikarya</taxon>
        <taxon>Ascomycota</taxon>
        <taxon>Pezizomycotina</taxon>
        <taxon>Sordariomycetes</taxon>
        <taxon>Hypocreomycetidae</taxon>
        <taxon>Microascales</taxon>
        <taxon>Microascaceae</taxon>
        <taxon>Lomentospora</taxon>
    </lineage>
</organism>
<comment type="similarity">
    <text evidence="3">Belongs to the AIM23 family.</text>
</comment>
<comment type="caution">
    <text evidence="10">The sequence shown here is derived from an EMBL/GenBank/DDBJ whole genome shotgun (WGS) entry which is preliminary data.</text>
</comment>
<evidence type="ECO:0000256" key="8">
    <source>
        <dbReference type="ARBA" id="ARBA00023128"/>
    </source>
</evidence>
<keyword evidence="7" id="KW-0809">Transit peptide</keyword>
<dbReference type="InParanoid" id="A0A2N3N4B5"/>
<evidence type="ECO:0000256" key="4">
    <source>
        <dbReference type="ARBA" id="ARBA00013994"/>
    </source>
</evidence>
<dbReference type="InterPro" id="IPR036788">
    <property type="entry name" value="T_IF-3_C_sf"/>
</dbReference>
<dbReference type="GO" id="GO:0005739">
    <property type="term" value="C:mitochondrion"/>
    <property type="evidence" value="ECO:0007669"/>
    <property type="project" value="UniProtKB-SubCell"/>
</dbReference>
<dbReference type="OrthoDB" id="21573at2759"/>
<accession>A0A2N3N4B5</accession>
<dbReference type="AlphaFoldDB" id="A0A2N3N4B5"/>
<dbReference type="GO" id="GO:0070124">
    <property type="term" value="P:mitochondrial translational initiation"/>
    <property type="evidence" value="ECO:0007669"/>
    <property type="project" value="TreeGrafter"/>
</dbReference>